<dbReference type="PATRIC" id="fig|1263870.3.peg.7237"/>
<proteinExistence type="predicted"/>
<organism evidence="1 2">
    <name type="scientific">Rhodopirellula sallentina SM41</name>
    <dbReference type="NCBI Taxonomy" id="1263870"/>
    <lineage>
        <taxon>Bacteria</taxon>
        <taxon>Pseudomonadati</taxon>
        <taxon>Planctomycetota</taxon>
        <taxon>Planctomycetia</taxon>
        <taxon>Pirellulales</taxon>
        <taxon>Pirellulaceae</taxon>
        <taxon>Rhodopirellula</taxon>
    </lineage>
</organism>
<dbReference type="Proteomes" id="UP000011885">
    <property type="component" value="Unassembled WGS sequence"/>
</dbReference>
<dbReference type="RefSeq" id="WP_008689489.1">
    <property type="nucleotide sequence ID" value="NZ_ANOH01000488.1"/>
</dbReference>
<comment type="caution">
    <text evidence="1">The sequence shown here is derived from an EMBL/GenBank/DDBJ whole genome shotgun (WGS) entry which is preliminary data.</text>
</comment>
<accession>M5U1M1</accession>
<sequence length="85" mass="9658">MSQNRTPHQEKIIRNYYENRDVIGLQKASEAVTDLYLSEGKKRATIWKRLASHLEKIGVSESQIEALREADDPAAVAKLLEKYSG</sequence>
<keyword evidence="2" id="KW-1185">Reference proteome</keyword>
<evidence type="ECO:0000313" key="2">
    <source>
        <dbReference type="Proteomes" id="UP000011885"/>
    </source>
</evidence>
<name>M5U1M1_9BACT</name>
<dbReference type="AlphaFoldDB" id="M5U1M1"/>
<gene>
    <name evidence="1" type="ORF">RSSM_06824</name>
</gene>
<evidence type="ECO:0000313" key="1">
    <source>
        <dbReference type="EMBL" id="EMI51741.1"/>
    </source>
</evidence>
<dbReference type="OrthoDB" id="281357at2"/>
<dbReference type="EMBL" id="ANOH01000488">
    <property type="protein sequence ID" value="EMI51741.1"/>
    <property type="molecule type" value="Genomic_DNA"/>
</dbReference>
<protein>
    <submittedName>
        <fullName evidence="1">Uncharacterized protein</fullName>
    </submittedName>
</protein>
<reference evidence="1 2" key="1">
    <citation type="journal article" date="2013" name="Mar. Genomics">
        <title>Expression of sulfatases in Rhodopirellula baltica and the diversity of sulfatases in the genus Rhodopirellula.</title>
        <authorList>
            <person name="Wegner C.E."/>
            <person name="Richter-Heitmann T."/>
            <person name="Klindworth A."/>
            <person name="Klockow C."/>
            <person name="Richter M."/>
            <person name="Achstetter T."/>
            <person name="Glockner F.O."/>
            <person name="Harder J."/>
        </authorList>
    </citation>
    <scope>NUCLEOTIDE SEQUENCE [LARGE SCALE GENOMIC DNA]</scope>
    <source>
        <strain evidence="1 2">SM41</strain>
    </source>
</reference>